<reference evidence="9 10" key="1">
    <citation type="journal article" date="2023" name="Hortic Res">
        <title>The complete reference genome for grapevine (Vitis vinifera L.) genetics and breeding.</title>
        <authorList>
            <person name="Shi X."/>
            <person name="Cao S."/>
            <person name="Wang X."/>
            <person name="Huang S."/>
            <person name="Wang Y."/>
            <person name="Liu Z."/>
            <person name="Liu W."/>
            <person name="Leng X."/>
            <person name="Peng Y."/>
            <person name="Wang N."/>
            <person name="Wang Y."/>
            <person name="Ma Z."/>
            <person name="Xu X."/>
            <person name="Zhang F."/>
            <person name="Xue H."/>
            <person name="Zhong H."/>
            <person name="Wang Y."/>
            <person name="Zhang K."/>
            <person name="Velt A."/>
            <person name="Avia K."/>
            <person name="Holtgrawe D."/>
            <person name="Grimplet J."/>
            <person name="Matus J.T."/>
            <person name="Ware D."/>
            <person name="Wu X."/>
            <person name="Wang H."/>
            <person name="Liu C."/>
            <person name="Fang Y."/>
            <person name="Rustenholz C."/>
            <person name="Cheng Z."/>
            <person name="Xiao H."/>
            <person name="Zhou Y."/>
        </authorList>
    </citation>
    <scope>NUCLEOTIDE SEQUENCE [LARGE SCALE GENOMIC DNA]</scope>
    <source>
        <strain evidence="10">cv. Pinot noir / PN40024</strain>
        <tissue evidence="9">Leaf</tissue>
    </source>
</reference>
<feature type="domain" description="WD repeat-containing protein 75 second beta-propeller" evidence="8">
    <location>
        <begin position="396"/>
        <end position="637"/>
    </location>
</feature>
<dbReference type="InterPro" id="IPR015943">
    <property type="entry name" value="WD40/YVTN_repeat-like_dom_sf"/>
</dbReference>
<keyword evidence="5" id="KW-0677">Repeat</keyword>
<dbReference type="Pfam" id="PF23769">
    <property type="entry name" value="Beta-prop_WDR75_2nd"/>
    <property type="match status" value="1"/>
</dbReference>
<dbReference type="InterPro" id="IPR057644">
    <property type="entry name" value="Beta-prop_WDR75_2nd"/>
</dbReference>
<dbReference type="Proteomes" id="UP001227230">
    <property type="component" value="Chromosome 14"/>
</dbReference>
<keyword evidence="4 7" id="KW-0853">WD repeat</keyword>
<feature type="repeat" description="WD" evidence="7">
    <location>
        <begin position="276"/>
        <end position="317"/>
    </location>
</feature>
<dbReference type="SUPFAM" id="SSF69322">
    <property type="entry name" value="Tricorn protease domain 2"/>
    <property type="match status" value="1"/>
</dbReference>
<gene>
    <name evidence="9" type="ORF">VitviT2T_021627</name>
</gene>
<sequence>MIKGGKSLVSSPPVFSNDAKKLLVCTGCTVSIFSTSTSLQITELEGHTALVTSVVVVPAFTPSSKILCYCWTSSLDGTVRYWDFSLPELMKTVDIRLPIFSMVIPGILSQLAETDGKTPNLFAYLSVENTKIQDDQPKVHRKILKCNLTKSRLAAGVILAETQQPELITISSSGKFFGVRNKRKLHVWEVIAHDHEGAPIKKITLHHTKNLTVFAFHPTERIVAAGDVTGRILIWRSFGRRTFSMGDGLMNGRAMNNEDERPGVRGDDDADSCATWHWHSAEVKVLSFSSDGAYLFSGGKEGVLVFWQLDTGKKKFLPRIGSPLLYFATSLDPSLSSVSCSDNRIHLLKMPSMEILKSISGIKLPCSFPEIYEGLHSRFIFDQTAGLVAFRTENYCIQFYSLFDDRENFEVQICERNHQPSDDVTVVVTLMVLSPDGSMMSTAETKFPEEGLGGLVCLKFWTSGSQSKGFILSTIIYEPHRDAGISAIAFHPTRHMAVSSSYGGDFKIWACSHEIQQRDQTLQNSGWTCHAVGSYKRKPMTAATFSADGSVLAIAAETVITIWDPEKNVLVAVIGETLEPITMLSFIGKSEYLVSASRGSKSQLSLWSLSKLSESWSYKLQAEAVACVMDGSYFAVLTLLPRSSKHTELTETKIDGRDGAILLFNVGEPIPVTTWFVKKAKGGGLAFIHVNSASFKGNVSDGKLPPALLAYINGNHEYVLFNPYNLEAHEPSMVVREKPVGIEDETGKFGYASIYGALPEFDAKRNQTELAPLLPSEKPWETIFCGSSHNLPPITKLCSAFLESLLEKRTPVISD</sequence>
<evidence type="ECO:0000256" key="2">
    <source>
        <dbReference type="ARBA" id="ARBA00022517"/>
    </source>
</evidence>
<evidence type="ECO:0000256" key="6">
    <source>
        <dbReference type="ARBA" id="ARBA00023242"/>
    </source>
</evidence>
<dbReference type="SUPFAM" id="SSF50978">
    <property type="entry name" value="WD40 repeat-like"/>
    <property type="match status" value="1"/>
</dbReference>
<evidence type="ECO:0000256" key="3">
    <source>
        <dbReference type="ARBA" id="ARBA00022552"/>
    </source>
</evidence>
<dbReference type="PANTHER" id="PTHR45176">
    <property type="entry name" value="TRANSDUCIN FAMILY PROTEIN / WD-40 REPEAT FAMILY PROTEIN-RELATED"/>
    <property type="match status" value="1"/>
</dbReference>
<dbReference type="EMBL" id="CP126661">
    <property type="protein sequence ID" value="WKA03524.1"/>
    <property type="molecule type" value="Genomic_DNA"/>
</dbReference>
<dbReference type="Gene3D" id="2.130.10.10">
    <property type="entry name" value="YVTN repeat-like/Quinoprotein amine dehydrogenase"/>
    <property type="match status" value="3"/>
</dbReference>
<evidence type="ECO:0000256" key="4">
    <source>
        <dbReference type="ARBA" id="ARBA00022574"/>
    </source>
</evidence>
<evidence type="ECO:0000256" key="7">
    <source>
        <dbReference type="PROSITE-ProRule" id="PRU00221"/>
    </source>
</evidence>
<organism evidence="9 10">
    <name type="scientific">Vitis vinifera</name>
    <name type="common">Grape</name>
    <dbReference type="NCBI Taxonomy" id="29760"/>
    <lineage>
        <taxon>Eukaryota</taxon>
        <taxon>Viridiplantae</taxon>
        <taxon>Streptophyta</taxon>
        <taxon>Embryophyta</taxon>
        <taxon>Tracheophyta</taxon>
        <taxon>Spermatophyta</taxon>
        <taxon>Magnoliopsida</taxon>
        <taxon>eudicotyledons</taxon>
        <taxon>Gunneridae</taxon>
        <taxon>Pentapetalae</taxon>
        <taxon>rosids</taxon>
        <taxon>Vitales</taxon>
        <taxon>Vitaceae</taxon>
        <taxon>Viteae</taxon>
        <taxon>Vitis</taxon>
    </lineage>
</organism>
<evidence type="ECO:0000313" key="9">
    <source>
        <dbReference type="EMBL" id="WKA03524.1"/>
    </source>
</evidence>
<dbReference type="PANTHER" id="PTHR45176:SF1">
    <property type="entry name" value="TRANSDUCIN FAMILY PROTEIN _ WD-40 REPEAT FAMILY PROTEIN-RELATED"/>
    <property type="match status" value="1"/>
</dbReference>
<evidence type="ECO:0000256" key="1">
    <source>
        <dbReference type="ARBA" id="ARBA00004604"/>
    </source>
</evidence>
<keyword evidence="10" id="KW-1185">Reference proteome</keyword>
<dbReference type="PROSITE" id="PS50082">
    <property type="entry name" value="WD_REPEATS_2"/>
    <property type="match status" value="1"/>
</dbReference>
<accession>A0ABY9D901</accession>
<dbReference type="Pfam" id="PF23869">
    <property type="entry name" value="Beta-prop_WDR75_1st"/>
    <property type="match status" value="2"/>
</dbReference>
<comment type="subcellular location">
    <subcellularLocation>
        <location evidence="1">Nucleus</location>
        <location evidence="1">Nucleolus</location>
    </subcellularLocation>
</comment>
<evidence type="ECO:0000313" key="10">
    <source>
        <dbReference type="Proteomes" id="UP001227230"/>
    </source>
</evidence>
<keyword evidence="2" id="KW-0690">Ribosome biogenesis</keyword>
<name>A0ABY9D901_VITVI</name>
<evidence type="ECO:0000259" key="8">
    <source>
        <dbReference type="Pfam" id="PF23769"/>
    </source>
</evidence>
<dbReference type="InterPro" id="IPR036322">
    <property type="entry name" value="WD40_repeat_dom_sf"/>
</dbReference>
<keyword evidence="3" id="KW-0698">rRNA processing</keyword>
<evidence type="ECO:0000256" key="5">
    <source>
        <dbReference type="ARBA" id="ARBA00022737"/>
    </source>
</evidence>
<dbReference type="PROSITE" id="PS50294">
    <property type="entry name" value="WD_REPEATS_REGION"/>
    <property type="match status" value="1"/>
</dbReference>
<dbReference type="SMART" id="SM00320">
    <property type="entry name" value="WD40"/>
    <property type="match status" value="6"/>
</dbReference>
<keyword evidence="6" id="KW-0539">Nucleus</keyword>
<protein>
    <recommendedName>
        <fullName evidence="8">WD repeat-containing protein 75 second beta-propeller domain-containing protein</fullName>
    </recommendedName>
</protein>
<proteinExistence type="predicted"/>
<dbReference type="InterPro" id="IPR001680">
    <property type="entry name" value="WD40_rpt"/>
</dbReference>